<evidence type="ECO:0000256" key="3">
    <source>
        <dbReference type="SAM" id="MobiDB-lite"/>
    </source>
</evidence>
<evidence type="ECO:0000313" key="5">
    <source>
        <dbReference type="Proteomes" id="UP000249590"/>
    </source>
</evidence>
<dbReference type="InterPro" id="IPR050955">
    <property type="entry name" value="Plant_Biomass_Hydrol_Est"/>
</dbReference>
<dbReference type="AlphaFoldDB" id="A0A8B2NG20"/>
<dbReference type="Proteomes" id="UP000249590">
    <property type="component" value="Unassembled WGS sequence"/>
</dbReference>
<gene>
    <name evidence="4" type="ORF">DLJ53_33810</name>
</gene>
<comment type="caution">
    <text evidence="4">The sequence shown here is derived from an EMBL/GenBank/DDBJ whole genome shotgun (WGS) entry which is preliminary data.</text>
</comment>
<dbReference type="EMBL" id="QHHQ01000020">
    <property type="protein sequence ID" value="RAH95889.1"/>
    <property type="molecule type" value="Genomic_DNA"/>
</dbReference>
<name>A0A8B2NG20_9HYPH</name>
<dbReference type="GO" id="GO:0005576">
    <property type="term" value="C:extracellular region"/>
    <property type="evidence" value="ECO:0007669"/>
    <property type="project" value="InterPro"/>
</dbReference>
<feature type="region of interest" description="Disordered" evidence="3">
    <location>
        <begin position="1"/>
        <end position="22"/>
    </location>
</feature>
<dbReference type="InterPro" id="IPR029058">
    <property type="entry name" value="AB_hydrolase_fold"/>
</dbReference>
<dbReference type="GO" id="GO:0016787">
    <property type="term" value="F:hydrolase activity"/>
    <property type="evidence" value="ECO:0007669"/>
    <property type="project" value="UniProtKB-KW"/>
</dbReference>
<dbReference type="Pfam" id="PF10503">
    <property type="entry name" value="Esterase_PHB"/>
    <property type="match status" value="1"/>
</dbReference>
<protein>
    <submittedName>
        <fullName evidence="4">Esterase</fullName>
    </submittedName>
</protein>
<dbReference type="RefSeq" id="WP_111352732.1">
    <property type="nucleotide sequence ID" value="NZ_QHHQ01000020.1"/>
</dbReference>
<keyword evidence="2" id="KW-0378">Hydrolase</keyword>
<organism evidence="4 5">
    <name type="scientific">Acuticoccus sediminis</name>
    <dbReference type="NCBI Taxonomy" id="2184697"/>
    <lineage>
        <taxon>Bacteria</taxon>
        <taxon>Pseudomonadati</taxon>
        <taxon>Pseudomonadota</taxon>
        <taxon>Alphaproteobacteria</taxon>
        <taxon>Hyphomicrobiales</taxon>
        <taxon>Amorphaceae</taxon>
        <taxon>Acuticoccus</taxon>
    </lineage>
</organism>
<dbReference type="NCBIfam" id="TIGR01840">
    <property type="entry name" value="esterase_phb"/>
    <property type="match status" value="1"/>
</dbReference>
<feature type="region of interest" description="Disordered" evidence="3">
    <location>
        <begin position="35"/>
        <end position="64"/>
    </location>
</feature>
<dbReference type="InterPro" id="IPR010126">
    <property type="entry name" value="Esterase_phb"/>
</dbReference>
<dbReference type="PANTHER" id="PTHR43037:SF1">
    <property type="entry name" value="BLL1128 PROTEIN"/>
    <property type="match status" value="1"/>
</dbReference>
<dbReference type="Gene3D" id="3.40.50.1820">
    <property type="entry name" value="alpha/beta hydrolase"/>
    <property type="match status" value="1"/>
</dbReference>
<evidence type="ECO:0000256" key="1">
    <source>
        <dbReference type="ARBA" id="ARBA00022729"/>
    </source>
</evidence>
<keyword evidence="5" id="KW-1185">Reference proteome</keyword>
<dbReference type="PANTHER" id="PTHR43037">
    <property type="entry name" value="UNNAMED PRODUCT-RELATED"/>
    <property type="match status" value="1"/>
</dbReference>
<proteinExistence type="predicted"/>
<dbReference type="SUPFAM" id="SSF53474">
    <property type="entry name" value="alpha/beta-Hydrolases"/>
    <property type="match status" value="2"/>
</dbReference>
<accession>A0A8B2NG20</accession>
<sequence>MNEHFASAMRRATAAVRDGQPHQATSIIRSALNLGDGTDAVTPHKAARPMASDSVPARDPSAMPGLATLRTPSGVSRTSGRLSHPLGTVVKTLNARPVQNSAPIVPATPGAPTDARFISRTFKGRAGSRDYRLFVPQTKSGAPNGLVVMLHGCNQDPDDFAAGTEMNRLAAAHGLLVAYPGQTRRANMSGCWNWFDPDHQRRDDGEPAIIAGLTMALLDEFAIPSGRVFVAGLSAGGAMAAVVAATYPEPYAAAGIHSGLGYGAATDMMSAFSAMAGSGGPLRAAPLTAARTRLIIVHGTADKTVAPSNAATIFDAMADASPCLQRRVGRVDSSSSGRSEFVHQLFEGDIIVAEMRMVEGMGHAWAGGSEAGSYTDPTGPDSSAAMVRFFLAPDARA</sequence>
<evidence type="ECO:0000313" key="4">
    <source>
        <dbReference type="EMBL" id="RAH95889.1"/>
    </source>
</evidence>
<dbReference type="OrthoDB" id="9767239at2"/>
<reference evidence="4 5" key="1">
    <citation type="submission" date="2018-05" db="EMBL/GenBank/DDBJ databases">
        <title>Acuticoccus sediminis sp. nov., isolated from deep-sea sediment of Indian Ocean.</title>
        <authorList>
            <person name="Liu X."/>
            <person name="Lai Q."/>
            <person name="Du Y."/>
            <person name="Sun F."/>
            <person name="Zhang X."/>
            <person name="Wang S."/>
            <person name="Shao Z."/>
        </authorList>
    </citation>
    <scope>NUCLEOTIDE SEQUENCE [LARGE SCALE GENOMIC DNA]</scope>
    <source>
        <strain evidence="4 5">PTG4-2</strain>
    </source>
</reference>
<keyword evidence="1" id="KW-0732">Signal</keyword>
<evidence type="ECO:0000256" key="2">
    <source>
        <dbReference type="ARBA" id="ARBA00022801"/>
    </source>
</evidence>